<dbReference type="RefSeq" id="WP_312031059.1">
    <property type="nucleotide sequence ID" value="NZ_CP051151.1"/>
</dbReference>
<feature type="transmembrane region" description="Helical" evidence="6">
    <location>
        <begin position="270"/>
        <end position="294"/>
    </location>
</feature>
<dbReference type="Gene3D" id="1.20.1640.10">
    <property type="entry name" value="Multidrug efflux transporter AcrB transmembrane domain"/>
    <property type="match status" value="2"/>
</dbReference>
<accession>A0A7L6N1U5</accession>
<evidence type="ECO:0000259" key="7">
    <source>
        <dbReference type="Pfam" id="PF03176"/>
    </source>
</evidence>
<evidence type="ECO:0000256" key="5">
    <source>
        <dbReference type="ARBA" id="ARBA00023136"/>
    </source>
</evidence>
<evidence type="ECO:0000256" key="6">
    <source>
        <dbReference type="SAM" id="Phobius"/>
    </source>
</evidence>
<dbReference type="PANTHER" id="PTHR33406:SF13">
    <property type="entry name" value="MEMBRANE PROTEIN YDFJ"/>
    <property type="match status" value="1"/>
</dbReference>
<evidence type="ECO:0000256" key="4">
    <source>
        <dbReference type="ARBA" id="ARBA00022989"/>
    </source>
</evidence>
<dbReference type="EMBL" id="CP051151">
    <property type="protein sequence ID" value="QLY40230.1"/>
    <property type="molecule type" value="Genomic_DNA"/>
</dbReference>
<organism evidence="8 9">
    <name type="scientific">Hujiaoplasma nucleasis</name>
    <dbReference type="NCBI Taxonomy" id="2725268"/>
    <lineage>
        <taxon>Bacteria</taxon>
        <taxon>Bacillati</taxon>
        <taxon>Mycoplasmatota</taxon>
        <taxon>Mollicutes</taxon>
        <taxon>Candidatus Izemoplasmatales</taxon>
        <taxon>Hujiaoplasmataceae</taxon>
        <taxon>Hujiaoplasma</taxon>
    </lineage>
</organism>
<feature type="transmembrane region" description="Helical" evidence="6">
    <location>
        <begin position="567"/>
        <end position="588"/>
    </location>
</feature>
<keyword evidence="2" id="KW-1003">Cell membrane</keyword>
<keyword evidence="4 6" id="KW-1133">Transmembrane helix</keyword>
<dbReference type="PANTHER" id="PTHR33406">
    <property type="entry name" value="MEMBRANE PROTEIN MJ1562-RELATED"/>
    <property type="match status" value="1"/>
</dbReference>
<dbReference type="SUPFAM" id="SSF82866">
    <property type="entry name" value="Multidrug efflux transporter AcrB transmembrane domain"/>
    <property type="match status" value="2"/>
</dbReference>
<dbReference type="AlphaFoldDB" id="A0A7L6N1U5"/>
<feature type="transmembrane region" description="Helical" evidence="6">
    <location>
        <begin position="198"/>
        <end position="218"/>
    </location>
</feature>
<feature type="transmembrane region" description="Helical" evidence="6">
    <location>
        <begin position="349"/>
        <end position="368"/>
    </location>
</feature>
<dbReference type="KEGG" id="tbk:HF295_04875"/>
<proteinExistence type="predicted"/>
<comment type="subcellular location">
    <subcellularLocation>
        <location evidence="1">Cell membrane</location>
        <topology evidence="1">Multi-pass membrane protein</topology>
    </subcellularLocation>
</comment>
<protein>
    <submittedName>
        <fullName evidence="8">MMPL family transporter</fullName>
    </submittedName>
</protein>
<feature type="domain" description="Membrane transport protein MMPL" evidence="7">
    <location>
        <begin position="149"/>
        <end position="325"/>
    </location>
</feature>
<reference evidence="8 9" key="1">
    <citation type="submission" date="2020-04" db="EMBL/GenBank/DDBJ databases">
        <authorList>
            <person name="Zheng R.K."/>
            <person name="Sun C.M."/>
        </authorList>
    </citation>
    <scope>NUCLEOTIDE SEQUENCE [LARGE SCALE GENOMIC DNA]</scope>
    <source>
        <strain evidence="9">zrk29</strain>
    </source>
</reference>
<feature type="transmembrane region" description="Helical" evidence="6">
    <location>
        <begin position="172"/>
        <end position="191"/>
    </location>
</feature>
<feature type="transmembrane region" description="Helical" evidence="6">
    <location>
        <begin position="518"/>
        <end position="535"/>
    </location>
</feature>
<name>A0A7L6N1U5_9MOLU</name>
<feature type="transmembrane region" description="Helical" evidence="6">
    <location>
        <begin position="224"/>
        <end position="249"/>
    </location>
</feature>
<keyword evidence="3 6" id="KW-0812">Transmembrane</keyword>
<dbReference type="Pfam" id="PF03176">
    <property type="entry name" value="MMPL"/>
    <property type="match status" value="2"/>
</dbReference>
<dbReference type="InterPro" id="IPR050545">
    <property type="entry name" value="Mycobact_MmpL"/>
</dbReference>
<dbReference type="InterPro" id="IPR004869">
    <property type="entry name" value="MMPL_dom"/>
</dbReference>
<feature type="transmembrane region" description="Helical" evidence="6">
    <location>
        <begin position="609"/>
        <end position="630"/>
    </location>
</feature>
<evidence type="ECO:0000313" key="8">
    <source>
        <dbReference type="EMBL" id="QLY40230.1"/>
    </source>
</evidence>
<feature type="transmembrane region" description="Helical" evidence="6">
    <location>
        <begin position="542"/>
        <end position="561"/>
    </location>
</feature>
<feature type="transmembrane region" description="Helical" evidence="6">
    <location>
        <begin position="306"/>
        <end position="328"/>
    </location>
</feature>
<feature type="transmembrane region" description="Helical" evidence="6">
    <location>
        <begin position="650"/>
        <end position="669"/>
    </location>
</feature>
<dbReference type="GO" id="GO:0005886">
    <property type="term" value="C:plasma membrane"/>
    <property type="evidence" value="ECO:0007669"/>
    <property type="project" value="UniProtKB-SubCell"/>
</dbReference>
<evidence type="ECO:0000256" key="3">
    <source>
        <dbReference type="ARBA" id="ARBA00022692"/>
    </source>
</evidence>
<sequence>MKILIKNNARWYILVLTFVILIVSVILSFQIKTNYDMTEYLPKDSETRKGLLVLEDTFGNHASIELMIKDVSIGEAYEIKEDVLSVEGVLDVVWLDNYGDIVNHEDIDPLIKNNFYQGDNALMTLVFIEDAYHLDVEDSIIEIRQLLVDEDIYMRGEALNNIESRSIAQAEVYKIILIILPICFVILLFASKSWLEPLIVLFVLGIGVIVNLGTNALLPNISFITLTIASALQLAISLDYSLFFIHRYYELRDEGYEVLEAVNKAFKKSLPVITASAVTTMVGFLALLMMRYRIGLDIGLVLSKGIFLSYLSVIIILPAIIVVFNSLIDRFRHRHLMFHLGGFSKYLIRFRYIFLFLFLVLLSFGLIFQSKTDFLYGSSSYAGQESLVSKDKNEIREYFPEYQSLTILLKDSSKEQELALIAALSENDHVEKIDALYTVIDPMTPENMIPEPIKYQYVQNSFTRITLWTDILEENDSMFVFNDYVNKQVDLNYDEYYILGLISSTGEIKDTVLADTPIVMLVSVILIGIVLFLIFRKLWIPFILILVIEAAIWFNMSLLVMNDRQVIYIGYLVVMSLQLGATIDYAVLYASRYMENRQNMNKGESMAMALRKTSIPIMISGIVLASAGFTEMLFSHIEVVSDIGLLIGRGALLSLGFVLLFLPILLYLLDSIIINTNKG</sequence>
<evidence type="ECO:0000256" key="2">
    <source>
        <dbReference type="ARBA" id="ARBA00022475"/>
    </source>
</evidence>
<evidence type="ECO:0000256" key="1">
    <source>
        <dbReference type="ARBA" id="ARBA00004651"/>
    </source>
</evidence>
<keyword evidence="9" id="KW-1185">Reference proteome</keyword>
<keyword evidence="5 6" id="KW-0472">Membrane</keyword>
<feature type="domain" description="Membrane transport protein MMPL" evidence="7">
    <location>
        <begin position="497"/>
        <end position="669"/>
    </location>
</feature>
<feature type="transmembrane region" description="Helical" evidence="6">
    <location>
        <begin position="12"/>
        <end position="31"/>
    </location>
</feature>
<evidence type="ECO:0000313" key="9">
    <source>
        <dbReference type="Proteomes" id="UP000512167"/>
    </source>
</evidence>
<gene>
    <name evidence="8" type="ORF">HF295_04875</name>
</gene>
<dbReference type="Proteomes" id="UP000512167">
    <property type="component" value="Chromosome"/>
</dbReference>